<dbReference type="Proteomes" id="UP000321750">
    <property type="component" value="Unassembled WGS sequence"/>
</dbReference>
<dbReference type="AlphaFoldDB" id="A0A512JMH4"/>
<comment type="caution">
    <text evidence="1">The sequence shown here is derived from an EMBL/GenBank/DDBJ whole genome shotgun (WGS) entry which is preliminary data.</text>
</comment>
<accession>A0A512JMH4</accession>
<organism evidence="1 2">
    <name type="scientific">Methylobacterium gnaphalii</name>
    <dbReference type="NCBI Taxonomy" id="1010610"/>
    <lineage>
        <taxon>Bacteria</taxon>
        <taxon>Pseudomonadati</taxon>
        <taxon>Pseudomonadota</taxon>
        <taxon>Alphaproteobacteria</taxon>
        <taxon>Hyphomicrobiales</taxon>
        <taxon>Methylobacteriaceae</taxon>
        <taxon>Methylobacterium</taxon>
    </lineage>
</organism>
<protein>
    <submittedName>
        <fullName evidence="1">Uncharacterized protein</fullName>
    </submittedName>
</protein>
<keyword evidence="2" id="KW-1185">Reference proteome</keyword>
<evidence type="ECO:0000313" key="2">
    <source>
        <dbReference type="Proteomes" id="UP000321750"/>
    </source>
</evidence>
<dbReference type="EMBL" id="BJZV01000015">
    <property type="protein sequence ID" value="GEP11128.1"/>
    <property type="molecule type" value="Genomic_DNA"/>
</dbReference>
<dbReference type="RefSeq" id="WP_147047555.1">
    <property type="nucleotide sequence ID" value="NZ_BJZV01000015.1"/>
</dbReference>
<proteinExistence type="predicted"/>
<reference evidence="1 2" key="1">
    <citation type="submission" date="2019-07" db="EMBL/GenBank/DDBJ databases">
        <title>Whole genome shotgun sequence of Methylobacterium gnaphalii NBRC 107716.</title>
        <authorList>
            <person name="Hosoyama A."/>
            <person name="Uohara A."/>
            <person name="Ohji S."/>
            <person name="Ichikawa N."/>
        </authorList>
    </citation>
    <scope>NUCLEOTIDE SEQUENCE [LARGE SCALE GENOMIC DNA]</scope>
    <source>
        <strain evidence="1 2">NBRC 107716</strain>
    </source>
</reference>
<sequence>MKLSAIRRNTTAVEQGRWIENIPGMGDLRLRVRGSGNKDWNRLQSELIAKVPRENRLRGLSEDDAFAIDTECLLASILLEWDNLSGDGVIGELDQPVPYSAEIARRLLAEPEYVVFRNAVTWAAGVVSSDAEADAKADAKN</sequence>
<name>A0A512JMH4_9HYPH</name>
<evidence type="ECO:0000313" key="1">
    <source>
        <dbReference type="EMBL" id="GEP11128.1"/>
    </source>
</evidence>
<dbReference type="OrthoDB" id="8266310at2"/>
<gene>
    <name evidence="1" type="ORF">MGN01_29730</name>
</gene>